<dbReference type="AlphaFoldDB" id="A0A8C0CVR9"/>
<evidence type="ECO:0000256" key="18">
    <source>
        <dbReference type="ARBA" id="ARBA00051303"/>
    </source>
</evidence>
<evidence type="ECO:0000256" key="15">
    <source>
        <dbReference type="ARBA" id="ARBA00023136"/>
    </source>
</evidence>
<name>A0A8C0CVR9_BALMU</name>
<keyword evidence="12" id="KW-1278">Translocase</keyword>
<keyword evidence="6" id="KW-0812">Transmembrane</keyword>
<proteinExistence type="inferred from homology"/>
<feature type="compositionally biased region" description="Polar residues" evidence="22">
    <location>
        <begin position="1"/>
        <end position="18"/>
    </location>
</feature>
<evidence type="ECO:0000256" key="12">
    <source>
        <dbReference type="ARBA" id="ARBA00022967"/>
    </source>
</evidence>
<sequence>NPSLQPQPLCSQHPNTGCMSAHESGERPSHPDDSLTAGSPPGKVVCEEPNSRMHHFVGCLEWKGKKYPLDSGNILLRGCKIRNTDTCYGLVIYAGTATPGTLGRVPSRSGVGGLVVLVSFPEPLPWVGRHGGGEGEGPTPYTEAPAVIFQASVSLLCQICSLILRTGLRFIHLGNSIFINWDERMYYEPQDLPAKARSTSLNDLLGQVEYIFSDKTGTLTQNVMTFKKCCINGVIYGGAPPRPAAFPGPPALRSQPPPPPPPHPPPGPDQLLYQAASPDEEALVTAARNFGYVFLARTQNSITVMELGEERVYQVLAMMDFNSLRKRMSVLVRNPEGSIYLYTKGADTVIYERLQKKGLMERTTEEALASFAEQTLRTLCVACKEVDEDMYEEWRQRHQEASVLLQNRAHALHQVYEELEQNLQLLGATAIEDRLQDGVLDTIKCLKQGNIKVWVLTGDKQGGSQGGHPQHGEKGGAGRAHPCPGTTVGPSLLSEFSIALHLVPGKGGPGTMDWGPLGASLGATIACRVARRAT</sequence>
<evidence type="ECO:0000256" key="5">
    <source>
        <dbReference type="ARBA" id="ARBA00022448"/>
    </source>
</evidence>
<keyword evidence="14" id="KW-0445">Lipid transport</keyword>
<keyword evidence="13" id="KW-1133">Transmembrane helix</keyword>
<dbReference type="GO" id="GO:0005789">
    <property type="term" value="C:endoplasmic reticulum membrane"/>
    <property type="evidence" value="ECO:0007669"/>
    <property type="project" value="UniProtKB-SubCell"/>
</dbReference>
<evidence type="ECO:0000256" key="4">
    <source>
        <dbReference type="ARBA" id="ARBA00012189"/>
    </source>
</evidence>
<comment type="cofactor">
    <cofactor evidence="1">
        <name>Mg(2+)</name>
        <dbReference type="ChEBI" id="CHEBI:18420"/>
    </cofactor>
</comment>
<keyword evidence="16" id="KW-0968">Cytoplasmic vesicle</keyword>
<organism evidence="23">
    <name type="scientific">Balaenoptera musculus</name>
    <name type="common">Blue whale</name>
    <dbReference type="NCBI Taxonomy" id="9771"/>
    <lineage>
        <taxon>Eukaryota</taxon>
        <taxon>Metazoa</taxon>
        <taxon>Chordata</taxon>
        <taxon>Craniata</taxon>
        <taxon>Vertebrata</taxon>
        <taxon>Euteleostomi</taxon>
        <taxon>Mammalia</taxon>
        <taxon>Eutheria</taxon>
        <taxon>Laurasiatheria</taxon>
        <taxon>Artiodactyla</taxon>
        <taxon>Whippomorpha</taxon>
        <taxon>Cetacea</taxon>
        <taxon>Mysticeti</taxon>
        <taxon>Balaenopteridae</taxon>
        <taxon>Balaenoptera</taxon>
    </lineage>
</organism>
<accession>A0A8C0CVR9</accession>
<comment type="subcellular location">
    <subcellularLocation>
        <location evidence="20">Cytoplasmic vesicle</location>
        <location evidence="20">Secretory vesicle</location>
        <location evidence="20">Acrosome membrane</location>
        <topology evidence="20">Multi-pass membrane protein</topology>
    </subcellularLocation>
    <subcellularLocation>
        <location evidence="2">Endoplasmic reticulum membrane</location>
        <topology evidence="2">Multi-pass membrane protein</topology>
    </subcellularLocation>
</comment>
<evidence type="ECO:0000256" key="3">
    <source>
        <dbReference type="ARBA" id="ARBA00008109"/>
    </source>
</evidence>
<evidence type="ECO:0000256" key="7">
    <source>
        <dbReference type="ARBA" id="ARBA00022723"/>
    </source>
</evidence>
<feature type="region of interest" description="Disordered" evidence="22">
    <location>
        <begin position="460"/>
        <end position="486"/>
    </location>
</feature>
<dbReference type="InterPro" id="IPR023299">
    <property type="entry name" value="ATPase_P-typ_cyto_dom_N"/>
</dbReference>
<dbReference type="SUPFAM" id="SSF81660">
    <property type="entry name" value="Metal cation-transporting ATPase, ATP-binding domain N"/>
    <property type="match status" value="1"/>
</dbReference>
<gene>
    <name evidence="23" type="primary">ATP8B3</name>
</gene>
<dbReference type="GO" id="GO:0002080">
    <property type="term" value="C:acrosomal membrane"/>
    <property type="evidence" value="ECO:0007669"/>
    <property type="project" value="UniProtKB-SubCell"/>
</dbReference>
<evidence type="ECO:0000256" key="8">
    <source>
        <dbReference type="ARBA" id="ARBA00022741"/>
    </source>
</evidence>
<dbReference type="GO" id="GO:0140326">
    <property type="term" value="F:ATPase-coupled intramembrane lipid transporter activity"/>
    <property type="evidence" value="ECO:0007669"/>
    <property type="project" value="UniProtKB-EC"/>
</dbReference>
<dbReference type="PANTHER" id="PTHR24092:SF78">
    <property type="entry name" value="PHOSPHOLIPID-TRANSPORTING ATPASE IK"/>
    <property type="match status" value="1"/>
</dbReference>
<evidence type="ECO:0000256" key="10">
    <source>
        <dbReference type="ARBA" id="ARBA00022840"/>
    </source>
</evidence>
<evidence type="ECO:0000256" key="21">
    <source>
        <dbReference type="ARBA" id="ARBA00069684"/>
    </source>
</evidence>
<dbReference type="GO" id="GO:0046872">
    <property type="term" value="F:metal ion binding"/>
    <property type="evidence" value="ECO:0007669"/>
    <property type="project" value="UniProtKB-KW"/>
</dbReference>
<comment type="catalytic activity">
    <reaction evidence="17">
        <text>ATP + H2O + phospholipidSide 1 = ADP + phosphate + phospholipidSide 2.</text>
        <dbReference type="EC" id="7.6.2.1"/>
    </reaction>
</comment>
<dbReference type="GO" id="GO:0005886">
    <property type="term" value="C:plasma membrane"/>
    <property type="evidence" value="ECO:0007669"/>
    <property type="project" value="TreeGrafter"/>
</dbReference>
<keyword evidence="10" id="KW-0067">ATP-binding</keyword>
<dbReference type="GO" id="GO:0005802">
    <property type="term" value="C:trans-Golgi network"/>
    <property type="evidence" value="ECO:0007669"/>
    <property type="project" value="TreeGrafter"/>
</dbReference>
<dbReference type="InterPro" id="IPR023214">
    <property type="entry name" value="HAD_sf"/>
</dbReference>
<comment type="similarity">
    <text evidence="3">Belongs to the cation transport ATPase (P-type) (TC 3.A.3) family. Type IV subfamily.</text>
</comment>
<feature type="compositionally biased region" description="Pro residues" evidence="22">
    <location>
        <begin position="246"/>
        <end position="268"/>
    </location>
</feature>
<keyword evidence="7" id="KW-0479">Metal-binding</keyword>
<evidence type="ECO:0000256" key="13">
    <source>
        <dbReference type="ARBA" id="ARBA00022989"/>
    </source>
</evidence>
<dbReference type="EC" id="7.6.2.1" evidence="4"/>
<evidence type="ECO:0000256" key="1">
    <source>
        <dbReference type="ARBA" id="ARBA00001946"/>
    </source>
</evidence>
<evidence type="ECO:0000256" key="14">
    <source>
        <dbReference type="ARBA" id="ARBA00023055"/>
    </source>
</evidence>
<evidence type="ECO:0000256" key="9">
    <source>
        <dbReference type="ARBA" id="ARBA00022824"/>
    </source>
</evidence>
<feature type="region of interest" description="Disordered" evidence="22">
    <location>
        <begin position="246"/>
        <end position="270"/>
    </location>
</feature>
<dbReference type="GO" id="GO:0007030">
    <property type="term" value="P:Golgi organization"/>
    <property type="evidence" value="ECO:0007669"/>
    <property type="project" value="TreeGrafter"/>
</dbReference>
<evidence type="ECO:0000256" key="2">
    <source>
        <dbReference type="ARBA" id="ARBA00004477"/>
    </source>
</evidence>
<dbReference type="FunFam" id="3.40.1110.10:FF:000096">
    <property type="entry name" value="Phospholipid-transporting ATPase"/>
    <property type="match status" value="1"/>
</dbReference>
<comment type="catalytic activity">
    <reaction evidence="18">
        <text>a 1,2-diacyl-sn-glycero-3-phospho-L-serine(out) + ATP + H2O = a 1,2-diacyl-sn-glycero-3-phospho-L-serine(in) + ADP + phosphate + H(+)</text>
        <dbReference type="Rhea" id="RHEA:38567"/>
        <dbReference type="ChEBI" id="CHEBI:15377"/>
        <dbReference type="ChEBI" id="CHEBI:15378"/>
        <dbReference type="ChEBI" id="CHEBI:30616"/>
        <dbReference type="ChEBI" id="CHEBI:43474"/>
        <dbReference type="ChEBI" id="CHEBI:57262"/>
        <dbReference type="ChEBI" id="CHEBI:456216"/>
    </reaction>
    <physiologicalReaction direction="left-to-right" evidence="18">
        <dbReference type="Rhea" id="RHEA:38568"/>
    </physiologicalReaction>
</comment>
<evidence type="ECO:0000256" key="22">
    <source>
        <dbReference type="SAM" id="MobiDB-lite"/>
    </source>
</evidence>
<dbReference type="Pfam" id="PF13246">
    <property type="entry name" value="Cation_ATPase"/>
    <property type="match status" value="1"/>
</dbReference>
<dbReference type="GO" id="GO:0005524">
    <property type="term" value="F:ATP binding"/>
    <property type="evidence" value="ECO:0007669"/>
    <property type="project" value="UniProtKB-KW"/>
</dbReference>
<evidence type="ECO:0000256" key="20">
    <source>
        <dbReference type="ARBA" id="ARBA00060440"/>
    </source>
</evidence>
<dbReference type="PANTHER" id="PTHR24092">
    <property type="entry name" value="PROBABLE PHOSPHOLIPID-TRANSPORTING ATPASE"/>
    <property type="match status" value="1"/>
</dbReference>
<keyword evidence="8" id="KW-0547">Nucleotide-binding</keyword>
<evidence type="ECO:0000256" key="11">
    <source>
        <dbReference type="ARBA" id="ARBA00022842"/>
    </source>
</evidence>
<evidence type="ECO:0000256" key="16">
    <source>
        <dbReference type="ARBA" id="ARBA00023329"/>
    </source>
</evidence>
<dbReference type="GO" id="GO:0045332">
    <property type="term" value="P:phospholipid translocation"/>
    <property type="evidence" value="ECO:0007669"/>
    <property type="project" value="TreeGrafter"/>
</dbReference>
<keyword evidence="5" id="KW-0813">Transport</keyword>
<keyword evidence="11" id="KW-0460">Magnesium</keyword>
<reference evidence="23" key="1">
    <citation type="submission" date="2023-09" db="UniProtKB">
        <authorList>
            <consortium name="Ensembl"/>
        </authorList>
    </citation>
    <scope>IDENTIFICATION</scope>
</reference>
<dbReference type="SUPFAM" id="SSF56784">
    <property type="entry name" value="HAD-like"/>
    <property type="match status" value="1"/>
</dbReference>
<dbReference type="FunFam" id="3.40.50.1000:FF:000001">
    <property type="entry name" value="Phospholipid-transporting ATPase IC"/>
    <property type="match status" value="1"/>
</dbReference>
<evidence type="ECO:0000256" key="6">
    <source>
        <dbReference type="ARBA" id="ARBA00022692"/>
    </source>
</evidence>
<keyword evidence="9" id="KW-0256">Endoplasmic reticulum</keyword>
<feature type="region of interest" description="Disordered" evidence="22">
    <location>
        <begin position="1"/>
        <end position="43"/>
    </location>
</feature>
<comment type="function">
    <text evidence="19">P4-ATPase flippase which catalyzes the hydrolysis of ATP coupled to the transport of aminophospholipids from the outer to the inner leaflet of various membranes and ensures the maintenance of asymmetric distribution of phospholipids. Phospholipid translocation also seems to be implicated in vesicle formation and in uptake of lipid signaling molecules. May be responsible for the maintenance of asymmetric distribution of phosphatidylserine (PS) in spermatozoa membranes. Involved in acrosome reactions and binding of spermatozoa to zona pellucida.</text>
</comment>
<feature type="compositionally biased region" description="Basic and acidic residues" evidence="22">
    <location>
        <begin position="23"/>
        <end position="33"/>
    </location>
</feature>
<protein>
    <recommendedName>
        <fullName evidence="21">Phospholipid-transporting ATPase IK</fullName>
        <ecNumber evidence="4">7.6.2.1</ecNumber>
    </recommendedName>
</protein>
<dbReference type="Gene3D" id="3.40.50.1000">
    <property type="entry name" value="HAD superfamily/HAD-like"/>
    <property type="match status" value="1"/>
</dbReference>
<dbReference type="InterPro" id="IPR036412">
    <property type="entry name" value="HAD-like_sf"/>
</dbReference>
<dbReference type="Gene3D" id="3.40.1110.10">
    <property type="entry name" value="Calcium-transporting ATPase, cytoplasmic domain N"/>
    <property type="match status" value="2"/>
</dbReference>
<evidence type="ECO:0000256" key="19">
    <source>
        <dbReference type="ARBA" id="ARBA00055228"/>
    </source>
</evidence>
<dbReference type="Ensembl" id="ENSBMST00010013135.1">
    <property type="protein sequence ID" value="ENSBMSP00010011809.1"/>
    <property type="gene ID" value="ENSBMSG00010008534.1"/>
</dbReference>
<evidence type="ECO:0000313" key="23">
    <source>
        <dbReference type="Ensembl" id="ENSBMSP00010011809.1"/>
    </source>
</evidence>
<keyword evidence="15" id="KW-0472">Membrane</keyword>
<dbReference type="InterPro" id="IPR018303">
    <property type="entry name" value="ATPase_P-typ_P_site"/>
</dbReference>
<evidence type="ECO:0000256" key="17">
    <source>
        <dbReference type="ARBA" id="ARBA00034036"/>
    </source>
</evidence>
<dbReference type="GeneTree" id="ENSGT00940000160463"/>
<dbReference type="PROSITE" id="PS00154">
    <property type="entry name" value="ATPASE_E1_E2"/>
    <property type="match status" value="1"/>
</dbReference>